<feature type="domain" description="DUF4097" evidence="2">
    <location>
        <begin position="162"/>
        <end position="260"/>
    </location>
</feature>
<reference evidence="3 4" key="1">
    <citation type="submission" date="2021-03" db="EMBL/GenBank/DDBJ databases">
        <authorList>
            <person name="Xin L."/>
        </authorList>
    </citation>
    <scope>NUCLEOTIDE SEQUENCE [LARGE SCALE GENOMIC DNA]</scope>
    <source>
        <strain evidence="3 4">XHU 5031</strain>
    </source>
</reference>
<proteinExistence type="predicted"/>
<dbReference type="Proteomes" id="UP000664617">
    <property type="component" value="Unassembled WGS sequence"/>
</dbReference>
<dbReference type="Pfam" id="PF13349">
    <property type="entry name" value="DUF4097"/>
    <property type="match status" value="1"/>
</dbReference>
<gene>
    <name evidence="3" type="ORF">J0911_07345</name>
</gene>
<evidence type="ECO:0000313" key="3">
    <source>
        <dbReference type="EMBL" id="MBO0608844.1"/>
    </source>
</evidence>
<feature type="compositionally biased region" description="Low complexity" evidence="1">
    <location>
        <begin position="285"/>
        <end position="295"/>
    </location>
</feature>
<dbReference type="RefSeq" id="WP_207274805.1">
    <property type="nucleotide sequence ID" value="NZ_JAFMPK010000028.1"/>
</dbReference>
<evidence type="ECO:0000256" key="1">
    <source>
        <dbReference type="SAM" id="MobiDB-lite"/>
    </source>
</evidence>
<name>A0ABS3I7B1_9MICO</name>
<dbReference type="EMBL" id="JAFMPK010000028">
    <property type="protein sequence ID" value="MBO0608844.1"/>
    <property type="molecule type" value="Genomic_DNA"/>
</dbReference>
<keyword evidence="4" id="KW-1185">Reference proteome</keyword>
<evidence type="ECO:0000313" key="4">
    <source>
        <dbReference type="Proteomes" id="UP000664617"/>
    </source>
</evidence>
<sequence length="295" mass="30065">MTEQSWTVTGPQTIELGGVTAVHAHLVDGRLDVVAREDAVTRVEVYSVDGRAIEVTFRDGQLVVGHEPNTSGGLAGFLKRWTDFGGSARADIHIAVPARVDTRIGTVRAEALVSGTEGEAKISTASGSLLVSRTSGPLTLTNVSGEATVRDHEGPITSTTVSGDVVLSGAVEHVTSSTVSGDVTMDLTTQPDWIKTNSVSGDLLVRLPDAAGVEAHASAISGRVTVGGMQVGGRGGAVVRPARAERTHLRVSTVSGDVTVLGASRHVPDDAPGPEGPGVHGAGASGAVPGVSWIV</sequence>
<feature type="region of interest" description="Disordered" evidence="1">
    <location>
        <begin position="267"/>
        <end position="295"/>
    </location>
</feature>
<accession>A0ABS3I7B1</accession>
<evidence type="ECO:0000259" key="2">
    <source>
        <dbReference type="Pfam" id="PF13349"/>
    </source>
</evidence>
<protein>
    <submittedName>
        <fullName evidence="3">DUF4097 family beta strand repeat protein</fullName>
    </submittedName>
</protein>
<reference evidence="4" key="2">
    <citation type="submission" date="2023-07" db="EMBL/GenBank/DDBJ databases">
        <title>Myceligenerans salitolerans sp. nov., a halotolerant actinomycete isolated from a salt lake in Xinjiang, China.</title>
        <authorList>
            <person name="Guan T."/>
        </authorList>
    </citation>
    <scope>NUCLEOTIDE SEQUENCE [LARGE SCALE GENOMIC DNA]</scope>
    <source>
        <strain evidence="4">XHU 5031</strain>
    </source>
</reference>
<organism evidence="3 4">
    <name type="scientific">Myceligenerans salitolerans</name>
    <dbReference type="NCBI Taxonomy" id="1230528"/>
    <lineage>
        <taxon>Bacteria</taxon>
        <taxon>Bacillati</taxon>
        <taxon>Actinomycetota</taxon>
        <taxon>Actinomycetes</taxon>
        <taxon>Micrococcales</taxon>
        <taxon>Promicromonosporaceae</taxon>
        <taxon>Myceligenerans</taxon>
    </lineage>
</organism>
<dbReference type="InterPro" id="IPR025164">
    <property type="entry name" value="Toastrack_DUF4097"/>
</dbReference>
<comment type="caution">
    <text evidence="3">The sequence shown here is derived from an EMBL/GenBank/DDBJ whole genome shotgun (WGS) entry which is preliminary data.</text>
</comment>